<dbReference type="Proteomes" id="UP000199589">
    <property type="component" value="Unassembled WGS sequence"/>
</dbReference>
<dbReference type="Pfam" id="PF12841">
    <property type="entry name" value="YvrJ"/>
    <property type="match status" value="1"/>
</dbReference>
<evidence type="ECO:0000313" key="2">
    <source>
        <dbReference type="EMBL" id="SFK35292.1"/>
    </source>
</evidence>
<keyword evidence="1" id="KW-0472">Membrane</keyword>
<evidence type="ECO:0000256" key="1">
    <source>
        <dbReference type="SAM" id="Phobius"/>
    </source>
</evidence>
<keyword evidence="1" id="KW-0812">Transmembrane</keyword>
<dbReference type="AlphaFoldDB" id="A0A1I3YTW3"/>
<sequence>MEQSAAVFGAVIEMIENVGFPIFISLFLLYRMEAKLNAVVQAVNQLTAVLSQKKQ</sequence>
<organism evidence="2 3">
    <name type="scientific">Marinilactibacillus piezotolerans</name>
    <dbReference type="NCBI Taxonomy" id="258723"/>
    <lineage>
        <taxon>Bacteria</taxon>
        <taxon>Bacillati</taxon>
        <taxon>Bacillota</taxon>
        <taxon>Bacilli</taxon>
        <taxon>Lactobacillales</taxon>
        <taxon>Carnobacteriaceae</taxon>
        <taxon>Marinilactibacillus</taxon>
    </lineage>
</organism>
<keyword evidence="3" id="KW-1185">Reference proteome</keyword>
<gene>
    <name evidence="2" type="ORF">SAMN04488569_102519</name>
</gene>
<dbReference type="InterPro" id="IPR024419">
    <property type="entry name" value="YvrJ"/>
</dbReference>
<dbReference type="OrthoDB" id="2662123at2"/>
<protein>
    <submittedName>
        <fullName evidence="2">YvrJ protein family protein</fullName>
    </submittedName>
</protein>
<feature type="transmembrane region" description="Helical" evidence="1">
    <location>
        <begin position="6"/>
        <end position="30"/>
    </location>
</feature>
<reference evidence="3" key="1">
    <citation type="submission" date="2016-10" db="EMBL/GenBank/DDBJ databases">
        <authorList>
            <person name="Varghese N."/>
            <person name="Submissions S."/>
        </authorList>
    </citation>
    <scope>NUCLEOTIDE SEQUENCE [LARGE SCALE GENOMIC DNA]</scope>
    <source>
        <strain evidence="3">DSM 16108</strain>
    </source>
</reference>
<dbReference type="EMBL" id="FOSJ01000025">
    <property type="protein sequence ID" value="SFK35292.1"/>
    <property type="molecule type" value="Genomic_DNA"/>
</dbReference>
<evidence type="ECO:0000313" key="3">
    <source>
        <dbReference type="Proteomes" id="UP000199589"/>
    </source>
</evidence>
<accession>A0A1I3YTW3</accession>
<keyword evidence="1" id="KW-1133">Transmembrane helix</keyword>
<name>A0A1I3YTW3_9LACT</name>
<proteinExistence type="predicted"/>
<dbReference type="RefSeq" id="WP_143744922.1">
    <property type="nucleotide sequence ID" value="NZ_FOSJ01000025.1"/>
</dbReference>